<feature type="region of interest" description="Disordered" evidence="6">
    <location>
        <begin position="83"/>
        <end position="135"/>
    </location>
</feature>
<evidence type="ECO:0000256" key="6">
    <source>
        <dbReference type="SAM" id="MobiDB-lite"/>
    </source>
</evidence>
<feature type="domain" description="THAP-type" evidence="7">
    <location>
        <begin position="1"/>
        <end position="84"/>
    </location>
</feature>
<feature type="compositionally biased region" description="Polar residues" evidence="6">
    <location>
        <begin position="88"/>
        <end position="101"/>
    </location>
</feature>
<dbReference type="PANTHER" id="PTHR46289:SF13">
    <property type="entry name" value="52 KDA REPRESSOR OF THE INHIBITOR OF THE PROTEIN KINASE-RELATED"/>
    <property type="match status" value="1"/>
</dbReference>
<evidence type="ECO:0000313" key="8">
    <source>
        <dbReference type="Proteomes" id="UP000515161"/>
    </source>
</evidence>
<evidence type="ECO:0000259" key="7">
    <source>
        <dbReference type="PROSITE" id="PS50950"/>
    </source>
</evidence>
<sequence length="719" mass="81283">MQVQCAVPGCPGGQSDPQPLFRFPCDPERSKKWVEKCQRQDLSDKSAEQLFECYRLCGKHFEASLVESDAQGTVLKDGAIPTIFEGQSKPQNGQGKRSNAMTKDDETDSKGRKKLKKSQAETAKKDVQTPPEEEEHKEYLKSLFKVLVLLGEQSIPPTGPGDNKQDGLGSSNFQALLEYSMNCGDEVLKKRYDANTESCSSAQLSPLIEVCEKYIRSKLVEEVQQNGFFSLLTDDLVKISGEWFLPVFLRFVDQSNCQQERFVGFLSFEGHREALAEKLLSEMTDNWGLDMEQCRGQAHSCSGTHLGKLKAFSAKLLERYPMAMLTPRSTRTLNLVLANGMALSGVQLVLSTLKKIESFFSESTLLQLELEHAISIFYPDKEERAKELKEICGTSWTRRHDAFEVALEILEALLLCVDSVHDNEDMRWNDQVTHNALEISKALADFEFVMALVVMKNTLTLTQAFGRNLQGKASDVHFAAASLKAVLHSLKEVSDNIDVYHEFWNDEAANLATAMEIPIKVPRSYLRKHQSESGAVRPESYYKEHLSVPIVEHVIREIDTLFCEDHLKAMRCLSLVPAVIEQHKSTEPEEESLQVFKNSIPNAGTLSAEMHCWWVKWSKRGKGETFPTNLQETLQLPDVKFFPNMLAVLKLIAIIPTLTLEDSCDVAYKRFQMYMENTPDQFKSKSVALLNINCDVAYDLDSMVEVYMKTYPDREDVSL</sequence>
<dbReference type="AlphaFoldDB" id="A0A6P8UZW4"/>
<dbReference type="InParanoid" id="A0A6P8UZW4"/>
<dbReference type="SMART" id="SM00980">
    <property type="entry name" value="THAP"/>
    <property type="match status" value="1"/>
</dbReference>
<evidence type="ECO:0000256" key="3">
    <source>
        <dbReference type="ARBA" id="ARBA00022833"/>
    </source>
</evidence>
<evidence type="ECO:0000256" key="4">
    <source>
        <dbReference type="ARBA" id="ARBA00023125"/>
    </source>
</evidence>
<dbReference type="SMART" id="SM00692">
    <property type="entry name" value="DM3"/>
    <property type="match status" value="1"/>
</dbReference>
<dbReference type="SUPFAM" id="SSF57716">
    <property type="entry name" value="Glucocorticoid receptor-like (DNA-binding domain)"/>
    <property type="match status" value="1"/>
</dbReference>
<evidence type="ECO:0000256" key="1">
    <source>
        <dbReference type="ARBA" id="ARBA00022723"/>
    </source>
</evidence>
<keyword evidence="2 5" id="KW-0863">Zinc-finger</keyword>
<dbReference type="RefSeq" id="XP_034082661.1">
    <property type="nucleotide sequence ID" value="XM_034226770.1"/>
</dbReference>
<dbReference type="InterPro" id="IPR006612">
    <property type="entry name" value="THAP_Znf"/>
</dbReference>
<dbReference type="GO" id="GO:0008270">
    <property type="term" value="F:zinc ion binding"/>
    <property type="evidence" value="ECO:0007669"/>
    <property type="project" value="UniProtKB-KW"/>
</dbReference>
<dbReference type="KEGG" id="gacu:117553024"/>
<reference evidence="9" key="1">
    <citation type="submission" date="2025-08" db="UniProtKB">
        <authorList>
            <consortium name="RefSeq"/>
        </authorList>
    </citation>
    <scope>IDENTIFICATION</scope>
</reference>
<feature type="compositionally biased region" description="Basic and acidic residues" evidence="6">
    <location>
        <begin position="118"/>
        <end position="127"/>
    </location>
</feature>
<organism evidence="8 9">
    <name type="scientific">Gymnodraco acuticeps</name>
    <name type="common">Antarctic dragonfish</name>
    <dbReference type="NCBI Taxonomy" id="8218"/>
    <lineage>
        <taxon>Eukaryota</taxon>
        <taxon>Metazoa</taxon>
        <taxon>Chordata</taxon>
        <taxon>Craniata</taxon>
        <taxon>Vertebrata</taxon>
        <taxon>Euteleostomi</taxon>
        <taxon>Actinopterygii</taxon>
        <taxon>Neopterygii</taxon>
        <taxon>Teleostei</taxon>
        <taxon>Neoteleostei</taxon>
        <taxon>Acanthomorphata</taxon>
        <taxon>Eupercaria</taxon>
        <taxon>Perciformes</taxon>
        <taxon>Notothenioidei</taxon>
        <taxon>Bathydraconidae</taxon>
        <taxon>Gymnodraco</taxon>
    </lineage>
</organism>
<dbReference type="PROSITE" id="PS50950">
    <property type="entry name" value="ZF_THAP"/>
    <property type="match status" value="1"/>
</dbReference>
<accession>A0A6P8UZW4</accession>
<evidence type="ECO:0000313" key="9">
    <source>
        <dbReference type="RefSeq" id="XP_034082661.1"/>
    </source>
</evidence>
<dbReference type="PANTHER" id="PTHR46289">
    <property type="entry name" value="52 KDA REPRESSOR OF THE INHIBITOR OF THE PROTEIN KINASE-LIKE PROTEIN-RELATED"/>
    <property type="match status" value="1"/>
</dbReference>
<keyword evidence="3" id="KW-0862">Zinc</keyword>
<gene>
    <name evidence="9" type="primary">thap12a</name>
</gene>
<dbReference type="GO" id="GO:0003677">
    <property type="term" value="F:DNA binding"/>
    <property type="evidence" value="ECO:0007669"/>
    <property type="project" value="UniProtKB-UniRule"/>
</dbReference>
<evidence type="ECO:0000256" key="5">
    <source>
        <dbReference type="PROSITE-ProRule" id="PRU00309"/>
    </source>
</evidence>
<keyword evidence="8" id="KW-1185">Reference proteome</keyword>
<protein>
    <submittedName>
        <fullName evidence="9">THAP domain containing 12a</fullName>
    </submittedName>
</protein>
<dbReference type="OrthoDB" id="7683421at2759"/>
<dbReference type="InterPro" id="IPR052958">
    <property type="entry name" value="IFN-induced_PKR_regulator"/>
</dbReference>
<dbReference type="CTD" id="406354"/>
<keyword evidence="4 5" id="KW-0238">DNA-binding</keyword>
<keyword evidence="1" id="KW-0479">Metal-binding</keyword>
<dbReference type="Proteomes" id="UP000515161">
    <property type="component" value="Unplaced"/>
</dbReference>
<dbReference type="Pfam" id="PF05485">
    <property type="entry name" value="THAP"/>
    <property type="match status" value="1"/>
</dbReference>
<name>A0A6P8UZW4_GYMAC</name>
<proteinExistence type="predicted"/>
<dbReference type="GeneID" id="117553024"/>
<evidence type="ECO:0000256" key="2">
    <source>
        <dbReference type="ARBA" id="ARBA00022771"/>
    </source>
</evidence>